<name>A0ABR4IPR7_9EURO</name>
<dbReference type="Gene3D" id="1.10.287.110">
    <property type="entry name" value="DnaJ domain"/>
    <property type="match status" value="1"/>
</dbReference>
<dbReference type="SUPFAM" id="SSF46565">
    <property type="entry name" value="Chaperone J-domain"/>
    <property type="match status" value="1"/>
</dbReference>
<reference evidence="4 5" key="1">
    <citation type="submission" date="2024-07" db="EMBL/GenBank/DDBJ databases">
        <title>Section-level genome sequencing and comparative genomics of Aspergillus sections Usti and Cavernicolus.</title>
        <authorList>
            <consortium name="Lawrence Berkeley National Laboratory"/>
            <person name="Nybo J.L."/>
            <person name="Vesth T.C."/>
            <person name="Theobald S."/>
            <person name="Frisvad J.C."/>
            <person name="Larsen T.O."/>
            <person name="Kjaerboelling I."/>
            <person name="Rothschild-Mancinelli K."/>
            <person name="Lyhne E.K."/>
            <person name="Kogle M.E."/>
            <person name="Barry K."/>
            <person name="Clum A."/>
            <person name="Na H."/>
            <person name="Ledsgaard L."/>
            <person name="Lin J."/>
            <person name="Lipzen A."/>
            <person name="Kuo A."/>
            <person name="Riley R."/>
            <person name="Mondo S."/>
            <person name="LaButti K."/>
            <person name="Haridas S."/>
            <person name="Pangalinan J."/>
            <person name="Salamov A.A."/>
            <person name="Simmons B.A."/>
            <person name="Magnuson J.K."/>
            <person name="Chen J."/>
            <person name="Drula E."/>
            <person name="Henrissat B."/>
            <person name="Wiebenga A."/>
            <person name="Lubbers R.J."/>
            <person name="Gomes A.C."/>
            <person name="Makela M.R."/>
            <person name="Stajich J."/>
            <person name="Grigoriev I.V."/>
            <person name="Mortensen U.H."/>
            <person name="De vries R.P."/>
            <person name="Baker S.E."/>
            <person name="Andersen M.R."/>
        </authorList>
    </citation>
    <scope>NUCLEOTIDE SEQUENCE [LARGE SCALE GENOMIC DNA]</scope>
    <source>
        <strain evidence="4 5">CBS 600.67</strain>
    </source>
</reference>
<proteinExistence type="predicted"/>
<organism evidence="4 5">
    <name type="scientific">Aspergillus cavernicola</name>
    <dbReference type="NCBI Taxonomy" id="176166"/>
    <lineage>
        <taxon>Eukaryota</taxon>
        <taxon>Fungi</taxon>
        <taxon>Dikarya</taxon>
        <taxon>Ascomycota</taxon>
        <taxon>Pezizomycotina</taxon>
        <taxon>Eurotiomycetes</taxon>
        <taxon>Eurotiomycetidae</taxon>
        <taxon>Eurotiales</taxon>
        <taxon>Aspergillaceae</taxon>
        <taxon>Aspergillus</taxon>
        <taxon>Aspergillus subgen. Nidulantes</taxon>
    </lineage>
</organism>
<dbReference type="InterPro" id="IPR050817">
    <property type="entry name" value="DjlA_DnaK_co-chaperone"/>
</dbReference>
<keyword evidence="2" id="KW-0812">Transmembrane</keyword>
<keyword evidence="2" id="KW-1133">Transmembrane helix</keyword>
<dbReference type="InterPro" id="IPR001623">
    <property type="entry name" value="DnaJ_domain"/>
</dbReference>
<dbReference type="Pfam" id="PF00226">
    <property type="entry name" value="DnaJ"/>
    <property type="match status" value="1"/>
</dbReference>
<keyword evidence="5" id="KW-1185">Reference proteome</keyword>
<evidence type="ECO:0000313" key="4">
    <source>
        <dbReference type="EMBL" id="KAL2829676.1"/>
    </source>
</evidence>
<dbReference type="EMBL" id="JBFXLS010000015">
    <property type="protein sequence ID" value="KAL2829676.1"/>
    <property type="molecule type" value="Genomic_DNA"/>
</dbReference>
<dbReference type="InterPro" id="IPR036869">
    <property type="entry name" value="J_dom_sf"/>
</dbReference>
<comment type="caution">
    <text evidence="4">The sequence shown here is derived from an EMBL/GenBank/DDBJ whole genome shotgun (WGS) entry which is preliminary data.</text>
</comment>
<protein>
    <recommendedName>
        <fullName evidence="3">J domain-containing protein</fullName>
    </recommendedName>
</protein>
<dbReference type="PROSITE" id="PS50076">
    <property type="entry name" value="DNAJ_2"/>
    <property type="match status" value="1"/>
</dbReference>
<feature type="transmembrane region" description="Helical" evidence="2">
    <location>
        <begin position="174"/>
        <end position="193"/>
    </location>
</feature>
<dbReference type="CDD" id="cd06257">
    <property type="entry name" value="DnaJ"/>
    <property type="match status" value="1"/>
</dbReference>
<evidence type="ECO:0000313" key="5">
    <source>
        <dbReference type="Proteomes" id="UP001610335"/>
    </source>
</evidence>
<gene>
    <name evidence="4" type="ORF">BDW59DRAFT_32502</name>
</gene>
<dbReference type="Proteomes" id="UP001610335">
    <property type="component" value="Unassembled WGS sequence"/>
</dbReference>
<evidence type="ECO:0000259" key="3">
    <source>
        <dbReference type="PROSITE" id="PS50076"/>
    </source>
</evidence>
<evidence type="ECO:0000256" key="1">
    <source>
        <dbReference type="SAM" id="MobiDB-lite"/>
    </source>
</evidence>
<feature type="compositionally biased region" description="Basic and acidic residues" evidence="1">
    <location>
        <begin position="270"/>
        <end position="284"/>
    </location>
</feature>
<accession>A0ABR4IPR7</accession>
<dbReference type="PANTHER" id="PTHR24074">
    <property type="entry name" value="CO-CHAPERONE PROTEIN DJLA"/>
    <property type="match status" value="1"/>
</dbReference>
<feature type="region of interest" description="Disordered" evidence="1">
    <location>
        <begin position="248"/>
        <end position="291"/>
    </location>
</feature>
<evidence type="ECO:0000256" key="2">
    <source>
        <dbReference type="SAM" id="Phobius"/>
    </source>
</evidence>
<keyword evidence="2" id="KW-0472">Membrane</keyword>
<sequence>MLRIPRIIYHNGLLVGLLPSCHPRSRAYVTAHGDFSEKDLSWPSSPSFTPYEVFGQTRGAPYSKHRFYELAKIYHPDRPCNGHPLCKDISPEDRLQRYRIVVAAHEILSSPTKRAAYDQSGTGWSFNPVATHPRGPVWTGTSDPIYANATWEDWERWYNRNGQKQENIVDHRTFVTFVVLLFFMGAAVQSSWFTQVSTGYEDRLKDINEQSTRFLNERRKNTVEQTASSEAKVQHFLIRRDPSGYGLKEEEQSVYRKALSPRDASSSSGGDEKTEKGGHPKESQTDQPPLN</sequence>
<feature type="domain" description="J" evidence="3">
    <location>
        <begin position="49"/>
        <end position="121"/>
    </location>
</feature>